<dbReference type="EMBL" id="VBOY01000037">
    <property type="protein sequence ID" value="TMQ67529.1"/>
    <property type="molecule type" value="Genomic_DNA"/>
</dbReference>
<name>A0A538TV83_UNCEI</name>
<evidence type="ECO:0008006" key="4">
    <source>
        <dbReference type="Google" id="ProtNLM"/>
    </source>
</evidence>
<dbReference type="AlphaFoldDB" id="A0A538TV83"/>
<evidence type="ECO:0000256" key="1">
    <source>
        <dbReference type="SAM" id="MobiDB-lite"/>
    </source>
</evidence>
<protein>
    <recommendedName>
        <fullName evidence="4">M6 family metalloprotease domain-containing protein</fullName>
    </recommendedName>
</protein>
<gene>
    <name evidence="2" type="ORF">E6K78_04445</name>
</gene>
<reference evidence="2 3" key="1">
    <citation type="journal article" date="2019" name="Nat. Microbiol.">
        <title>Mediterranean grassland soil C-N compound turnover is dependent on rainfall and depth, and is mediated by genomically divergent microorganisms.</title>
        <authorList>
            <person name="Diamond S."/>
            <person name="Andeer P.F."/>
            <person name="Li Z."/>
            <person name="Crits-Christoph A."/>
            <person name="Burstein D."/>
            <person name="Anantharaman K."/>
            <person name="Lane K.R."/>
            <person name="Thomas B.C."/>
            <person name="Pan C."/>
            <person name="Northen T.R."/>
            <person name="Banfield J.F."/>
        </authorList>
    </citation>
    <scope>NUCLEOTIDE SEQUENCE [LARGE SCALE GENOMIC DNA]</scope>
    <source>
        <strain evidence="2">WS_8</strain>
    </source>
</reference>
<organism evidence="2 3">
    <name type="scientific">Eiseniibacteriota bacterium</name>
    <dbReference type="NCBI Taxonomy" id="2212470"/>
    <lineage>
        <taxon>Bacteria</taxon>
        <taxon>Candidatus Eiseniibacteriota</taxon>
    </lineage>
</organism>
<feature type="region of interest" description="Disordered" evidence="1">
    <location>
        <begin position="11"/>
        <end position="31"/>
    </location>
</feature>
<dbReference type="PANTHER" id="PTHR41775">
    <property type="entry name" value="SECRETED PROTEIN-RELATED"/>
    <property type="match status" value="1"/>
</dbReference>
<evidence type="ECO:0000313" key="2">
    <source>
        <dbReference type="EMBL" id="TMQ67529.1"/>
    </source>
</evidence>
<proteinExistence type="predicted"/>
<feature type="region of interest" description="Disordered" evidence="1">
    <location>
        <begin position="75"/>
        <end position="97"/>
    </location>
</feature>
<dbReference type="Proteomes" id="UP000316609">
    <property type="component" value="Unassembled WGS sequence"/>
</dbReference>
<sequence length="869" mass="94156">MDWSYRANRRRGWRDIGPPRNPHRPMGVSRAMGAIPESPAATPAAGSGDSENPLYPDTIYIAFIRVDFANDREGSRSTGDGHFDLSGPDTTLPGVDRAPHNRDFYSAHLEALKRYYDVQSYGRTVILGDVWPRSQNGAYTVSDMADFGPWVLNPDVYPAAVHMFRTMMFAADSQSIALGDRIPWDSYDRFLVIHAGSDAQSDIRGDSPLDIPSFTFGVEDTNLVIFPDSLNRPIDRVAYVPETESQDGFYSAINGVVAHENGHNLFGFSDLYNTQTGFPVVGLWSLMDSGNLTGSLIQLKNGDEIFATGLLPPSVDPFQRFFTTDSLAFREPTWGDTMAIRDDERHPDIRRVFLSSDEYLLLENRHQAPADTIELDQDSTTHVVLGPKVPDRFEYDALLPGGGILVWHVDASVVPFLSALRPNPDYSFNTNPRRYGVSLIEADGLGDLGDPGSPFILGSPYDPFFVGNNATLSDSTTPNLKPHIGTRPHLRIDVLDTLESVMRVRATRTWQRAGWPVAADFPPDGPQLLAVNADADRGLEVCWAGGAVESPDSAAIFGVHPDGRGLGPGDTTNVFARFDRRPRSVMAALPLGGVSVPGVPPDGPAVFAVSTYPSGPDTSHAGGRVWLVDHQGVALPGWPVRLPFLVTTPPVIAGSNPTATVYVGCSDGRVYALTLAGTVRAVSTVALSSQVVGRLAADASPLGASAGEIRVAAGGASGDVVVLRDVPGGAFEPLVGWPLQVGAAGFTPDFLWIDFDGGGRPASGRPTCGSGERVLTTDCGRTAPKAARCRGGDARSETRWCRRWGRAIRTAMATRRCSPSRSRRAWRSGTRAATRRPVGRSGRRVRRFAPTALRWWWTWTAITAATWWP</sequence>
<dbReference type="PANTHER" id="PTHR41775:SF1">
    <property type="entry name" value="PEPTIDASE M6-LIKE DOMAIN-CONTAINING PROTEIN"/>
    <property type="match status" value="1"/>
</dbReference>
<evidence type="ECO:0000313" key="3">
    <source>
        <dbReference type="Proteomes" id="UP000316609"/>
    </source>
</evidence>
<feature type="region of interest" description="Disordered" evidence="1">
    <location>
        <begin position="819"/>
        <end position="838"/>
    </location>
</feature>
<accession>A0A538TV83</accession>
<comment type="caution">
    <text evidence="2">The sequence shown here is derived from an EMBL/GenBank/DDBJ whole genome shotgun (WGS) entry which is preliminary data.</text>
</comment>